<dbReference type="EMBL" id="AWTN01000103">
    <property type="protein sequence ID" value="KGG88778.1"/>
    <property type="molecule type" value="Genomic_DNA"/>
</dbReference>
<reference evidence="1 2" key="1">
    <citation type="submission" date="2013-09" db="EMBL/GenBank/DDBJ databases">
        <title>High correlation between genotypes and phenotypes of environmental bacteria Comamonas testosteroni strains.</title>
        <authorList>
            <person name="Liu L."/>
            <person name="Zhu W."/>
            <person name="Xia X."/>
            <person name="Xu B."/>
            <person name="Luo M."/>
            <person name="Wang G."/>
        </authorList>
    </citation>
    <scope>NUCLEOTIDE SEQUENCE [LARGE SCALE GENOMIC DNA]</scope>
    <source>
        <strain evidence="1 2">JL14</strain>
    </source>
</reference>
<name>A0A0E3BBM9_9BURK</name>
<dbReference type="RefSeq" id="WP_034381251.1">
    <property type="nucleotide sequence ID" value="NZ_AWTN01000103.1"/>
</dbReference>
<sequence length="94" mass="11067">MKTLTLPLKREYFEQIRDGQKLEEYRLCTPHWRKRLEGQQYDRIVLTLGYPAKADAARRIERPWRGFTIKTITHPHFGPDPVEVYAINVEGGQA</sequence>
<dbReference type="Proteomes" id="UP000029567">
    <property type="component" value="Unassembled WGS sequence"/>
</dbReference>
<evidence type="ECO:0000313" key="1">
    <source>
        <dbReference type="EMBL" id="KGG88778.1"/>
    </source>
</evidence>
<organism evidence="1 2">
    <name type="scientific">Comamonas thiooxydans</name>
    <dbReference type="NCBI Taxonomy" id="363952"/>
    <lineage>
        <taxon>Bacteria</taxon>
        <taxon>Pseudomonadati</taxon>
        <taxon>Pseudomonadota</taxon>
        <taxon>Betaproteobacteria</taxon>
        <taxon>Burkholderiales</taxon>
        <taxon>Comamonadaceae</taxon>
        <taxon>Comamonas</taxon>
    </lineage>
</organism>
<protein>
    <submittedName>
        <fullName evidence="1">RNA-binding protein</fullName>
    </submittedName>
</protein>
<gene>
    <name evidence="1" type="ORF">P245_17935</name>
</gene>
<comment type="caution">
    <text evidence="1">The sequence shown here is derived from an EMBL/GenBank/DDBJ whole genome shotgun (WGS) entry which is preliminary data.</text>
</comment>
<proteinExistence type="predicted"/>
<dbReference type="AlphaFoldDB" id="A0A0E3BBM9"/>
<evidence type="ECO:0000313" key="2">
    <source>
        <dbReference type="Proteomes" id="UP000029567"/>
    </source>
</evidence>
<accession>A0A0E3BBM9</accession>